<dbReference type="EMBL" id="BKZW01000001">
    <property type="protein sequence ID" value="GER89089.1"/>
    <property type="molecule type" value="Genomic_DNA"/>
</dbReference>
<keyword evidence="1" id="KW-0812">Transmembrane</keyword>
<dbReference type="RefSeq" id="WP_233097721.1">
    <property type="nucleotide sequence ID" value="NZ_BKZW01000001.1"/>
</dbReference>
<gene>
    <name evidence="2" type="ORF">KDW_32510</name>
</gene>
<feature type="transmembrane region" description="Helical" evidence="1">
    <location>
        <begin position="21"/>
        <end position="42"/>
    </location>
</feature>
<accession>A0A5J4KSL0</accession>
<sequence length="73" mass="8474">MKRLPTWRYLLEMIRYKPWLYLLHATLWSTANIVTILAGLLARTFFDTLTGKAHLPGALRDLLYYWSCSPCAG</sequence>
<evidence type="ECO:0000313" key="3">
    <source>
        <dbReference type="Proteomes" id="UP000326912"/>
    </source>
</evidence>
<reference evidence="2 3" key="1">
    <citation type="submission" date="2019-10" db="EMBL/GenBank/DDBJ databases">
        <title>Dictyobacter vulcani sp. nov., within the class Ktedonobacteria, isolated from soil of volcanic Mt. Zao.</title>
        <authorList>
            <person name="Zheng Y."/>
            <person name="Wang C.M."/>
            <person name="Sakai Y."/>
            <person name="Abe K."/>
            <person name="Yokota A."/>
            <person name="Yabe S."/>
        </authorList>
    </citation>
    <scope>NUCLEOTIDE SEQUENCE [LARGE SCALE GENOMIC DNA]</scope>
    <source>
        <strain evidence="2 3">W12</strain>
    </source>
</reference>
<comment type="caution">
    <text evidence="2">The sequence shown here is derived from an EMBL/GenBank/DDBJ whole genome shotgun (WGS) entry which is preliminary data.</text>
</comment>
<organism evidence="2 3">
    <name type="scientific">Dictyobacter vulcani</name>
    <dbReference type="NCBI Taxonomy" id="2607529"/>
    <lineage>
        <taxon>Bacteria</taxon>
        <taxon>Bacillati</taxon>
        <taxon>Chloroflexota</taxon>
        <taxon>Ktedonobacteria</taxon>
        <taxon>Ktedonobacterales</taxon>
        <taxon>Dictyobacteraceae</taxon>
        <taxon>Dictyobacter</taxon>
    </lineage>
</organism>
<evidence type="ECO:0008006" key="4">
    <source>
        <dbReference type="Google" id="ProtNLM"/>
    </source>
</evidence>
<keyword evidence="1" id="KW-0472">Membrane</keyword>
<evidence type="ECO:0000256" key="1">
    <source>
        <dbReference type="SAM" id="Phobius"/>
    </source>
</evidence>
<proteinExistence type="predicted"/>
<keyword evidence="1" id="KW-1133">Transmembrane helix</keyword>
<evidence type="ECO:0000313" key="2">
    <source>
        <dbReference type="EMBL" id="GER89089.1"/>
    </source>
</evidence>
<dbReference type="Proteomes" id="UP000326912">
    <property type="component" value="Unassembled WGS sequence"/>
</dbReference>
<protein>
    <recommendedName>
        <fullName evidence="4">ABC transmembrane type-1 domain-containing protein</fullName>
    </recommendedName>
</protein>
<name>A0A5J4KSL0_9CHLR</name>
<dbReference type="AlphaFoldDB" id="A0A5J4KSL0"/>
<keyword evidence="3" id="KW-1185">Reference proteome</keyword>